<reference evidence="9 10" key="1">
    <citation type="journal article" date="2014" name="Int. J. Syst. Evol. Microbiol.">
        <title>Sneathiella chungangensis sp. nov., isolated from a marine sand, and emended description of the genus Sneathiella.</title>
        <authorList>
            <person name="Siamphan C."/>
            <person name="Kim H."/>
            <person name="Lee J.S."/>
            <person name="Kim W."/>
        </authorList>
    </citation>
    <scope>NUCLEOTIDE SEQUENCE [LARGE SCALE GENOMIC DNA]</scope>
    <source>
        <strain evidence="9 10">KCTC 32476</strain>
    </source>
</reference>
<feature type="transmembrane region" description="Helical" evidence="6">
    <location>
        <begin position="127"/>
        <end position="145"/>
    </location>
</feature>
<dbReference type="PANTHER" id="PTHR32322:SF2">
    <property type="entry name" value="EAMA DOMAIN-CONTAINING PROTEIN"/>
    <property type="match status" value="1"/>
</dbReference>
<evidence type="ECO:0000256" key="7">
    <source>
        <dbReference type="SAM" id="SignalP"/>
    </source>
</evidence>
<organism evidence="9 10">
    <name type="scientific">Sneathiella chungangensis</name>
    <dbReference type="NCBI Taxonomy" id="1418234"/>
    <lineage>
        <taxon>Bacteria</taxon>
        <taxon>Pseudomonadati</taxon>
        <taxon>Pseudomonadota</taxon>
        <taxon>Alphaproteobacteria</taxon>
        <taxon>Sneathiellales</taxon>
        <taxon>Sneathiellaceae</taxon>
        <taxon>Sneathiella</taxon>
    </lineage>
</organism>
<feature type="transmembrane region" description="Helical" evidence="6">
    <location>
        <begin position="212"/>
        <end position="232"/>
    </location>
</feature>
<feature type="domain" description="EamA" evidence="8">
    <location>
        <begin position="184"/>
        <end position="320"/>
    </location>
</feature>
<evidence type="ECO:0000256" key="3">
    <source>
        <dbReference type="ARBA" id="ARBA00022692"/>
    </source>
</evidence>
<dbReference type="EMBL" id="WTVA01000015">
    <property type="protein sequence ID" value="MZR23406.1"/>
    <property type="molecule type" value="Genomic_DNA"/>
</dbReference>
<name>A0A845MJB3_9PROT</name>
<keyword evidence="4 6" id="KW-1133">Transmembrane helix</keyword>
<dbReference type="InterPro" id="IPR050638">
    <property type="entry name" value="AA-Vitamin_Transporters"/>
</dbReference>
<comment type="subcellular location">
    <subcellularLocation>
        <location evidence="1">Membrane</location>
        <topology evidence="1">Multi-pass membrane protein</topology>
    </subcellularLocation>
</comment>
<dbReference type="SUPFAM" id="SSF103481">
    <property type="entry name" value="Multidrug resistance efflux transporter EmrE"/>
    <property type="match status" value="2"/>
</dbReference>
<dbReference type="PANTHER" id="PTHR32322">
    <property type="entry name" value="INNER MEMBRANE TRANSPORTER"/>
    <property type="match status" value="1"/>
</dbReference>
<feature type="transmembrane region" description="Helical" evidence="6">
    <location>
        <begin position="96"/>
        <end position="115"/>
    </location>
</feature>
<feature type="transmembrane region" description="Helical" evidence="6">
    <location>
        <begin position="304"/>
        <end position="321"/>
    </location>
</feature>
<evidence type="ECO:0000256" key="2">
    <source>
        <dbReference type="ARBA" id="ARBA00007362"/>
    </source>
</evidence>
<protein>
    <submittedName>
        <fullName evidence="9">EamA family transporter</fullName>
    </submittedName>
</protein>
<evidence type="ECO:0000313" key="10">
    <source>
        <dbReference type="Proteomes" id="UP000445696"/>
    </source>
</evidence>
<evidence type="ECO:0000256" key="1">
    <source>
        <dbReference type="ARBA" id="ARBA00004141"/>
    </source>
</evidence>
<sequence>MLALPPCLSASTPCIALASPENSTGSDAAPLSTVLLPHLALLLSVVALGLSFVGIRAIMADEDAAASLGFLRYGIATLLLLPFLWRRRVIMPPLRIIAMVALLGILQFGLFHLFVNTALEDIPASRGAVIFALIPIMTMLIAALAGRDTLTGIKLFAAFLSIIGVSLAIGEKAFASEATATGWTGELLFFMAVCCGATYNAFSSRLMQNRSVLLLTIIGMSAGTLVIFPVAYGEGIAEVILHYDLRDWLWIAYLAGPAAAFSLFLFNWGLQQLSPSQAAIYVPIAPIMAAAFGALILGEHLSNLFLVGLACAVAGPVIMNWRRR</sequence>
<feature type="transmembrane region" description="Helical" evidence="6">
    <location>
        <begin position="248"/>
        <end position="266"/>
    </location>
</feature>
<feature type="signal peptide" evidence="7">
    <location>
        <begin position="1"/>
        <end position="18"/>
    </location>
</feature>
<keyword evidence="7" id="KW-0732">Signal</keyword>
<feature type="transmembrane region" description="Helical" evidence="6">
    <location>
        <begin position="182"/>
        <end position="200"/>
    </location>
</feature>
<evidence type="ECO:0000313" key="9">
    <source>
        <dbReference type="EMBL" id="MZR23406.1"/>
    </source>
</evidence>
<comment type="similarity">
    <text evidence="2">Belongs to the EamA transporter family.</text>
</comment>
<keyword evidence="5 6" id="KW-0472">Membrane</keyword>
<keyword evidence="10" id="KW-1185">Reference proteome</keyword>
<dbReference type="AlphaFoldDB" id="A0A845MJB3"/>
<comment type="caution">
    <text evidence="9">The sequence shown here is derived from an EMBL/GenBank/DDBJ whole genome shotgun (WGS) entry which is preliminary data.</text>
</comment>
<dbReference type="Pfam" id="PF00892">
    <property type="entry name" value="EamA"/>
    <property type="match status" value="2"/>
</dbReference>
<evidence type="ECO:0000256" key="6">
    <source>
        <dbReference type="SAM" id="Phobius"/>
    </source>
</evidence>
<feature type="transmembrane region" description="Helical" evidence="6">
    <location>
        <begin position="65"/>
        <end position="84"/>
    </location>
</feature>
<evidence type="ECO:0000256" key="4">
    <source>
        <dbReference type="ARBA" id="ARBA00022989"/>
    </source>
</evidence>
<feature type="transmembrane region" description="Helical" evidence="6">
    <location>
        <begin position="278"/>
        <end position="298"/>
    </location>
</feature>
<feature type="transmembrane region" description="Helical" evidence="6">
    <location>
        <begin position="39"/>
        <end position="59"/>
    </location>
</feature>
<feature type="chain" id="PRO_5032327563" evidence="7">
    <location>
        <begin position="19"/>
        <end position="324"/>
    </location>
</feature>
<evidence type="ECO:0000256" key="5">
    <source>
        <dbReference type="ARBA" id="ARBA00023136"/>
    </source>
</evidence>
<evidence type="ECO:0000259" key="8">
    <source>
        <dbReference type="Pfam" id="PF00892"/>
    </source>
</evidence>
<feature type="domain" description="EamA" evidence="8">
    <location>
        <begin position="38"/>
        <end position="168"/>
    </location>
</feature>
<keyword evidence="3 6" id="KW-0812">Transmembrane</keyword>
<accession>A0A845MJB3</accession>
<dbReference type="InterPro" id="IPR000620">
    <property type="entry name" value="EamA_dom"/>
</dbReference>
<gene>
    <name evidence="9" type="ORF">GQF03_13795</name>
</gene>
<proteinExistence type="inferred from homology"/>
<dbReference type="Proteomes" id="UP000445696">
    <property type="component" value="Unassembled WGS sequence"/>
</dbReference>
<dbReference type="GO" id="GO:0016020">
    <property type="term" value="C:membrane"/>
    <property type="evidence" value="ECO:0007669"/>
    <property type="project" value="UniProtKB-SubCell"/>
</dbReference>
<dbReference type="InterPro" id="IPR037185">
    <property type="entry name" value="EmrE-like"/>
</dbReference>